<gene>
    <name evidence="2" type="ORF">A0H81_11473</name>
</gene>
<proteinExistence type="predicted"/>
<protein>
    <submittedName>
        <fullName evidence="2">Uncharacterized protein</fullName>
    </submittedName>
</protein>
<sequence>MSSLSSVVSNLVRASMGTSLSSTITDEDLDRHVAELILKEAKQKAERYGKEGMRAYLPQIADSNAPKTNKRFLSSIIRSTDDHNKTILRAQALAAQEVRILREEQERRERKARAEEATEAERMRPRGETGREWRGAVKEIALMLIEGRAAREGPKSERDDTATDLARAIGAVDERKTPVQGDRGALNVVIVLSRRLKTGGGTGETNDGVGRWTKMIGRIDIGARGEDTAKTAPIHADTSLAPLLWTDTLGRVHALKIASGP</sequence>
<dbReference type="AlphaFoldDB" id="A0A1C7LVE0"/>
<evidence type="ECO:0000313" key="2">
    <source>
        <dbReference type="EMBL" id="OBZ68630.1"/>
    </source>
</evidence>
<evidence type="ECO:0000313" key="3">
    <source>
        <dbReference type="Proteomes" id="UP000092993"/>
    </source>
</evidence>
<dbReference type="PANTHER" id="PTHR40132:SF1">
    <property type="entry name" value="PRE-MRNA-SPLICING FACTOR 38B"/>
    <property type="match status" value="1"/>
</dbReference>
<dbReference type="STRING" id="5627.A0A1C7LVE0"/>
<dbReference type="EMBL" id="LUGG01000020">
    <property type="protein sequence ID" value="OBZ68630.1"/>
    <property type="molecule type" value="Genomic_DNA"/>
</dbReference>
<organism evidence="2 3">
    <name type="scientific">Grifola frondosa</name>
    <name type="common">Maitake</name>
    <name type="synonym">Polyporus frondosus</name>
    <dbReference type="NCBI Taxonomy" id="5627"/>
    <lineage>
        <taxon>Eukaryota</taxon>
        <taxon>Fungi</taxon>
        <taxon>Dikarya</taxon>
        <taxon>Basidiomycota</taxon>
        <taxon>Agaricomycotina</taxon>
        <taxon>Agaricomycetes</taxon>
        <taxon>Polyporales</taxon>
        <taxon>Grifolaceae</taxon>
        <taxon>Grifola</taxon>
    </lineage>
</organism>
<dbReference type="OrthoDB" id="2431475at2759"/>
<keyword evidence="3" id="KW-1185">Reference proteome</keyword>
<dbReference type="Proteomes" id="UP000092993">
    <property type="component" value="Unassembled WGS sequence"/>
</dbReference>
<accession>A0A1C7LVE0</accession>
<dbReference type="PANTHER" id="PTHR40132">
    <property type="entry name" value="PRE-MRNA-SPLICING FACTOR 38B"/>
    <property type="match status" value="1"/>
</dbReference>
<name>A0A1C7LVE0_GRIFR</name>
<comment type="caution">
    <text evidence="2">The sequence shown here is derived from an EMBL/GenBank/DDBJ whole genome shotgun (WGS) entry which is preliminary data.</text>
</comment>
<reference evidence="2 3" key="1">
    <citation type="submission" date="2016-03" db="EMBL/GenBank/DDBJ databases">
        <title>Whole genome sequencing of Grifola frondosa 9006-11.</title>
        <authorList>
            <person name="Min B."/>
            <person name="Park H."/>
            <person name="Kim J.-G."/>
            <person name="Cho H."/>
            <person name="Oh Y.-L."/>
            <person name="Kong W.-S."/>
            <person name="Choi I.-G."/>
        </authorList>
    </citation>
    <scope>NUCLEOTIDE SEQUENCE [LARGE SCALE GENOMIC DNA]</scope>
    <source>
        <strain evidence="2 3">9006-11</strain>
    </source>
</reference>
<evidence type="ECO:0000256" key="1">
    <source>
        <dbReference type="SAM" id="MobiDB-lite"/>
    </source>
</evidence>
<feature type="region of interest" description="Disordered" evidence="1">
    <location>
        <begin position="109"/>
        <end position="130"/>
    </location>
</feature>